<keyword evidence="2" id="KW-1185">Reference proteome</keyword>
<protein>
    <submittedName>
        <fullName evidence="1">Uncharacterized protein</fullName>
    </submittedName>
</protein>
<dbReference type="RefSeq" id="WP_337109168.1">
    <property type="nucleotide sequence ID" value="NZ_JAPYKS010000038.1"/>
</dbReference>
<gene>
    <name evidence="1" type="ORF">O7A60_29280</name>
</gene>
<reference evidence="1 2" key="1">
    <citation type="submission" date="2022-12" db="EMBL/GenBank/DDBJ databases">
        <authorList>
            <person name="Muema E."/>
        </authorList>
    </citation>
    <scope>NUCLEOTIDE SEQUENCE [LARGE SCALE GENOMIC DNA]</scope>
    <source>
        <strain evidence="2">1326</strain>
    </source>
</reference>
<evidence type="ECO:0000313" key="1">
    <source>
        <dbReference type="EMBL" id="MEI9412808.1"/>
    </source>
</evidence>
<name>A0ABU8L5E2_9HYPH</name>
<organism evidence="1 2">
    <name type="scientific">Mesorhizobium salmacidum</name>
    <dbReference type="NCBI Taxonomy" id="3015171"/>
    <lineage>
        <taxon>Bacteria</taxon>
        <taxon>Pseudomonadati</taxon>
        <taxon>Pseudomonadota</taxon>
        <taxon>Alphaproteobacteria</taxon>
        <taxon>Hyphomicrobiales</taxon>
        <taxon>Phyllobacteriaceae</taxon>
        <taxon>Mesorhizobium</taxon>
    </lineage>
</organism>
<dbReference type="EMBL" id="JAPYKS010000038">
    <property type="protein sequence ID" value="MEI9412808.1"/>
    <property type="molecule type" value="Genomic_DNA"/>
</dbReference>
<accession>A0ABU8L5E2</accession>
<proteinExistence type="predicted"/>
<evidence type="ECO:0000313" key="2">
    <source>
        <dbReference type="Proteomes" id="UP001387293"/>
    </source>
</evidence>
<sequence length="58" mass="6173">MAVAAGTLAIADMPAVFEAGHLYGLELVGPASWNVETYCKCPDGSFSVVAWLFTFAYI</sequence>
<dbReference type="Proteomes" id="UP001387293">
    <property type="component" value="Unassembled WGS sequence"/>
</dbReference>
<comment type="caution">
    <text evidence="1">The sequence shown here is derived from an EMBL/GenBank/DDBJ whole genome shotgun (WGS) entry which is preliminary data.</text>
</comment>